<evidence type="ECO:0000256" key="1">
    <source>
        <dbReference type="SAM" id="Coils"/>
    </source>
</evidence>
<sequence>MASDRSLLREAIARRGGGSSATKTNQHGVPAPNVAAAPPRPEAAETRRPSTDPPSDREEDMPLKRKDPDTEADASTDTKRVRHDTMDDEWAEFQRTVVAPANESPATNYEHATISAEPELHSNTQSETPHEQGESQAEQRARLDREAREEVLARIEDEQRAQEDADERVRLLRARLARIKQARQRRAAPAPSEA</sequence>
<evidence type="ECO:0000256" key="2">
    <source>
        <dbReference type="SAM" id="MobiDB-lite"/>
    </source>
</evidence>
<proteinExistence type="predicted"/>
<feature type="coiled-coil region" evidence="1">
    <location>
        <begin position="148"/>
        <end position="182"/>
    </location>
</feature>
<name>A0A1M8A9N5_MALS4</name>
<feature type="compositionally biased region" description="Basic and acidic residues" evidence="2">
    <location>
        <begin position="1"/>
        <end position="13"/>
    </location>
</feature>
<accession>A0A1M8A9N5</accession>
<dbReference type="STRING" id="1230383.A0A1M8A9N5"/>
<feature type="region of interest" description="Disordered" evidence="2">
    <location>
        <begin position="1"/>
        <end position="146"/>
    </location>
</feature>
<gene>
    <name evidence="3" type="ORF">MSYG_3396</name>
</gene>
<keyword evidence="1" id="KW-0175">Coiled coil</keyword>
<keyword evidence="4" id="KW-1185">Reference proteome</keyword>
<organism evidence="3 4">
    <name type="scientific">Malassezia sympodialis (strain ATCC 42132)</name>
    <name type="common">Atopic eczema-associated yeast</name>
    <dbReference type="NCBI Taxonomy" id="1230383"/>
    <lineage>
        <taxon>Eukaryota</taxon>
        <taxon>Fungi</taxon>
        <taxon>Dikarya</taxon>
        <taxon>Basidiomycota</taxon>
        <taxon>Ustilaginomycotina</taxon>
        <taxon>Malasseziomycetes</taxon>
        <taxon>Malasseziales</taxon>
        <taxon>Malasseziaceae</taxon>
        <taxon>Malassezia</taxon>
    </lineage>
</organism>
<dbReference type="VEuPathDB" id="FungiDB:MSYG_3396"/>
<dbReference type="AlphaFoldDB" id="A0A1M8A9N5"/>
<evidence type="ECO:0000313" key="3">
    <source>
        <dbReference type="EMBL" id="SHO79047.1"/>
    </source>
</evidence>
<dbReference type="OrthoDB" id="77607at2759"/>
<evidence type="ECO:0000313" key="4">
    <source>
        <dbReference type="Proteomes" id="UP000186303"/>
    </source>
</evidence>
<dbReference type="Proteomes" id="UP000186303">
    <property type="component" value="Chromosome 5"/>
</dbReference>
<feature type="compositionally biased region" description="Basic and acidic residues" evidence="2">
    <location>
        <begin position="76"/>
        <end position="85"/>
    </location>
</feature>
<dbReference type="EMBL" id="LT671825">
    <property type="protein sequence ID" value="SHO79047.1"/>
    <property type="molecule type" value="Genomic_DNA"/>
</dbReference>
<feature type="compositionally biased region" description="Basic and acidic residues" evidence="2">
    <location>
        <begin position="128"/>
        <end position="146"/>
    </location>
</feature>
<protein>
    <submittedName>
        <fullName evidence="3">Uncharacterized protein</fullName>
    </submittedName>
</protein>
<reference evidence="4" key="1">
    <citation type="journal article" date="2017" name="Nucleic Acids Res.">
        <title>Proteogenomics produces comprehensive and highly accurate protein-coding gene annotation in a complete genome assembly of Malassezia sympodialis.</title>
        <authorList>
            <person name="Zhu Y."/>
            <person name="Engstroem P.G."/>
            <person name="Tellgren-Roth C."/>
            <person name="Baudo C.D."/>
            <person name="Kennell J.C."/>
            <person name="Sun S."/>
            <person name="Billmyre R.B."/>
            <person name="Schroeder M.S."/>
            <person name="Andersson A."/>
            <person name="Holm T."/>
            <person name="Sigurgeirsson B."/>
            <person name="Wu G."/>
            <person name="Sankaranarayanan S.R."/>
            <person name="Siddharthan R."/>
            <person name="Sanyal K."/>
            <person name="Lundeberg J."/>
            <person name="Nystedt B."/>
            <person name="Boekhout T."/>
            <person name="Dawson T.L. Jr."/>
            <person name="Heitman J."/>
            <person name="Scheynius A."/>
            <person name="Lehtioe J."/>
        </authorList>
    </citation>
    <scope>NUCLEOTIDE SEQUENCE [LARGE SCALE GENOMIC DNA]</scope>
    <source>
        <strain evidence="4">ATCC 42132</strain>
    </source>
</reference>
<feature type="compositionally biased region" description="Basic and acidic residues" evidence="2">
    <location>
        <begin position="42"/>
        <end position="69"/>
    </location>
</feature>